<dbReference type="FunFam" id="1.20.1720.10:FF:000011">
    <property type="entry name" value="Transporter, major facilitator family"/>
    <property type="match status" value="1"/>
</dbReference>
<feature type="transmembrane region" description="Helical" evidence="7">
    <location>
        <begin position="269"/>
        <end position="295"/>
    </location>
</feature>
<feature type="transmembrane region" description="Helical" evidence="7">
    <location>
        <begin position="203"/>
        <end position="226"/>
    </location>
</feature>
<evidence type="ECO:0000256" key="3">
    <source>
        <dbReference type="ARBA" id="ARBA00022475"/>
    </source>
</evidence>
<dbReference type="FunFam" id="1.20.1250.20:FF:000168">
    <property type="entry name" value="Transporter, major facilitator family"/>
    <property type="match status" value="1"/>
</dbReference>
<feature type="transmembrane region" description="Helical" evidence="7">
    <location>
        <begin position="307"/>
        <end position="328"/>
    </location>
</feature>
<dbReference type="RefSeq" id="WP_049606468.1">
    <property type="nucleotide sequence ID" value="NZ_CABHYE010000007.1"/>
</dbReference>
<dbReference type="SUPFAM" id="SSF103473">
    <property type="entry name" value="MFS general substrate transporter"/>
    <property type="match status" value="1"/>
</dbReference>
<feature type="transmembrane region" description="Helical" evidence="7">
    <location>
        <begin position="429"/>
        <end position="447"/>
    </location>
</feature>
<feature type="domain" description="Major facilitator superfamily (MFS) profile" evidence="8">
    <location>
        <begin position="17"/>
        <end position="454"/>
    </location>
</feature>
<comment type="subcellular location">
    <subcellularLocation>
        <location evidence="1">Cell membrane</location>
        <topology evidence="1">Multi-pass membrane protein</topology>
    </subcellularLocation>
</comment>
<dbReference type="GO" id="GO:0005886">
    <property type="term" value="C:plasma membrane"/>
    <property type="evidence" value="ECO:0007669"/>
    <property type="project" value="UniProtKB-SubCell"/>
</dbReference>
<dbReference type="InterPro" id="IPR036259">
    <property type="entry name" value="MFS_trans_sf"/>
</dbReference>
<evidence type="ECO:0000256" key="4">
    <source>
        <dbReference type="ARBA" id="ARBA00022692"/>
    </source>
</evidence>
<dbReference type="EMBL" id="JAASAI010000002">
    <property type="protein sequence ID" value="NIL21350.1"/>
    <property type="molecule type" value="Genomic_DNA"/>
</dbReference>
<dbReference type="Gene3D" id="1.20.1720.10">
    <property type="entry name" value="Multidrug resistance protein D"/>
    <property type="match status" value="1"/>
</dbReference>
<accession>A0AA44CIR4</accession>
<evidence type="ECO:0000259" key="8">
    <source>
        <dbReference type="PROSITE" id="PS50850"/>
    </source>
</evidence>
<sequence length="455" mass="47537">MTQPVADGLPVPQRYAAILVIALGITIAVLDGTIANVALPTIARDLNTSPATSIWVINAYQLAITISLLSMASLGDIIGYRRVYQAGLLVFSVTSLFCALSDSLLTLTFARVLQGFGAAALMSVNTALIRIIYPRAQLGRGIGINSVIVAVSAAAGPTIASAVLAVASWQWLFAINVPIGLLAWGLGMKYLPANSTKSNGNRFDFTSSLMNALTFGLLIIAISGFAQGESPTVIAAEIIALLIIGFFFVRRQLKQPFPLLPVDLLRIPIFALSIGTSICSFAAQTLAMVALPFFLQSVLGRDEVATGLLLTPWPLATVVVAPIAGRLVERYHAGLLGGIGLAVFASGLFLLAVLPANPTDLDIIWRMVLCGAGFGLFQSPNNHTIISAAPQHRSGGASGMLGTARLLGQTSGAALVALMFNLFSNNGTHASLILAGAFATLAAIVSLSRVSQKRS</sequence>
<feature type="transmembrane region" description="Helical" evidence="7">
    <location>
        <begin position="335"/>
        <end position="357"/>
    </location>
</feature>
<feature type="transmembrane region" description="Helical" evidence="7">
    <location>
        <begin position="54"/>
        <end position="74"/>
    </location>
</feature>
<reference evidence="9" key="1">
    <citation type="submission" date="2020-03" db="EMBL/GenBank/DDBJ databases">
        <authorList>
            <person name="Kislichkina A."/>
            <person name="Dentovskaya S."/>
            <person name="Shaikhutdinov R."/>
            <person name="Ivanov S."/>
            <person name="Sizova A."/>
            <person name="Solomentsev V."/>
            <person name="Bogun A."/>
        </authorList>
    </citation>
    <scope>NUCLEOTIDE SEQUENCE</scope>
    <source>
        <strain evidence="9">SCPM-O-B-7610</strain>
    </source>
</reference>
<evidence type="ECO:0000256" key="1">
    <source>
        <dbReference type="ARBA" id="ARBA00004651"/>
    </source>
</evidence>
<dbReference type="CDD" id="cd17321">
    <property type="entry name" value="MFS_MMR_MDR_like"/>
    <property type="match status" value="1"/>
</dbReference>
<evidence type="ECO:0000313" key="10">
    <source>
        <dbReference type="Proteomes" id="UP000712947"/>
    </source>
</evidence>
<name>A0AA44CIR4_YERMO</name>
<dbReference type="Proteomes" id="UP000712947">
    <property type="component" value="Unassembled WGS sequence"/>
</dbReference>
<dbReference type="PANTHER" id="PTHR42718:SF46">
    <property type="entry name" value="BLR6921 PROTEIN"/>
    <property type="match status" value="1"/>
</dbReference>
<feature type="transmembrane region" description="Helical" evidence="7">
    <location>
        <begin position="86"/>
        <end position="110"/>
    </location>
</feature>
<keyword evidence="5 7" id="KW-1133">Transmembrane helix</keyword>
<keyword evidence="6 7" id="KW-0472">Membrane</keyword>
<dbReference type="PANTHER" id="PTHR42718">
    <property type="entry name" value="MAJOR FACILITATOR SUPERFAMILY MULTIDRUG TRANSPORTER MFSC"/>
    <property type="match status" value="1"/>
</dbReference>
<dbReference type="Gene3D" id="1.20.1250.20">
    <property type="entry name" value="MFS general substrate transporter like domains"/>
    <property type="match status" value="1"/>
</dbReference>
<dbReference type="InterPro" id="IPR020846">
    <property type="entry name" value="MFS_dom"/>
</dbReference>
<feature type="transmembrane region" description="Helical" evidence="7">
    <location>
        <begin position="116"/>
        <end position="133"/>
    </location>
</feature>
<keyword evidence="2" id="KW-0813">Transport</keyword>
<feature type="transmembrane region" description="Helical" evidence="7">
    <location>
        <begin position="232"/>
        <end position="249"/>
    </location>
</feature>
<organism evidence="9 10">
    <name type="scientific">Yersinia mollaretii</name>
    <dbReference type="NCBI Taxonomy" id="33060"/>
    <lineage>
        <taxon>Bacteria</taxon>
        <taxon>Pseudomonadati</taxon>
        <taxon>Pseudomonadota</taxon>
        <taxon>Gammaproteobacteria</taxon>
        <taxon>Enterobacterales</taxon>
        <taxon>Yersiniaceae</taxon>
        <taxon>Yersinia</taxon>
    </lineage>
</organism>
<evidence type="ECO:0000256" key="2">
    <source>
        <dbReference type="ARBA" id="ARBA00022448"/>
    </source>
</evidence>
<protein>
    <submittedName>
        <fullName evidence="9">MFS transporter</fullName>
    </submittedName>
</protein>
<evidence type="ECO:0000256" key="7">
    <source>
        <dbReference type="SAM" id="Phobius"/>
    </source>
</evidence>
<keyword evidence="3" id="KW-1003">Cell membrane</keyword>
<dbReference type="GO" id="GO:0022857">
    <property type="term" value="F:transmembrane transporter activity"/>
    <property type="evidence" value="ECO:0007669"/>
    <property type="project" value="InterPro"/>
</dbReference>
<dbReference type="InterPro" id="IPR011701">
    <property type="entry name" value="MFS"/>
</dbReference>
<dbReference type="PRINTS" id="PR01036">
    <property type="entry name" value="TCRTETB"/>
</dbReference>
<gene>
    <name evidence="9" type="ORF">HB991_02250</name>
</gene>
<keyword evidence="4 7" id="KW-0812">Transmembrane</keyword>
<comment type="caution">
    <text evidence="9">The sequence shown here is derived from an EMBL/GenBank/DDBJ whole genome shotgun (WGS) entry which is preliminary data.</text>
</comment>
<feature type="transmembrane region" description="Helical" evidence="7">
    <location>
        <begin position="145"/>
        <end position="165"/>
    </location>
</feature>
<feature type="transmembrane region" description="Helical" evidence="7">
    <location>
        <begin position="15"/>
        <end position="34"/>
    </location>
</feature>
<dbReference type="Pfam" id="PF07690">
    <property type="entry name" value="MFS_1"/>
    <property type="match status" value="1"/>
</dbReference>
<evidence type="ECO:0000256" key="5">
    <source>
        <dbReference type="ARBA" id="ARBA00022989"/>
    </source>
</evidence>
<feature type="transmembrane region" description="Helical" evidence="7">
    <location>
        <begin position="171"/>
        <end position="191"/>
    </location>
</feature>
<dbReference type="PROSITE" id="PS50850">
    <property type="entry name" value="MFS"/>
    <property type="match status" value="1"/>
</dbReference>
<proteinExistence type="predicted"/>
<evidence type="ECO:0000313" key="9">
    <source>
        <dbReference type="EMBL" id="NIL21350.1"/>
    </source>
</evidence>
<dbReference type="AlphaFoldDB" id="A0AA44CIR4"/>
<evidence type="ECO:0000256" key="6">
    <source>
        <dbReference type="ARBA" id="ARBA00023136"/>
    </source>
</evidence>